<feature type="binding site" evidence="10">
    <location>
        <position position="73"/>
    </location>
    <ligand>
        <name>Mg(2+)</name>
        <dbReference type="ChEBI" id="CHEBI:18420"/>
    </ligand>
</feature>
<dbReference type="Proteomes" id="UP000030361">
    <property type="component" value="Chromosome"/>
</dbReference>
<dbReference type="FunFam" id="3.90.950.10:FF:000001">
    <property type="entry name" value="dITP/XTP pyrophosphatase"/>
    <property type="match status" value="1"/>
</dbReference>
<feature type="active site" description="Proton acceptor" evidence="10">
    <location>
        <position position="73"/>
    </location>
</feature>
<name>A0A1S6QKU3_9LACO</name>
<evidence type="ECO:0000256" key="9">
    <source>
        <dbReference type="ARBA" id="ARBA00052017"/>
    </source>
</evidence>
<dbReference type="InterPro" id="IPR002637">
    <property type="entry name" value="RdgB/HAM1"/>
</dbReference>
<dbReference type="HAMAP" id="MF_01405">
    <property type="entry name" value="Non_canon_purine_NTPase"/>
    <property type="match status" value="1"/>
</dbReference>
<evidence type="ECO:0000256" key="11">
    <source>
        <dbReference type="RuleBase" id="RU003781"/>
    </source>
</evidence>
<evidence type="ECO:0000256" key="2">
    <source>
        <dbReference type="ARBA" id="ARBA00011738"/>
    </source>
</evidence>
<keyword evidence="6 10" id="KW-0460">Magnesium</keyword>
<reference evidence="12 13" key="1">
    <citation type="journal article" date="2015" name="Genome Announc.">
        <title>Genome Sequence of Lactobacillus curieae CCTCC M 2011381T, a Novel Producer of Gamma-aminobutyric Acid.</title>
        <authorList>
            <person name="Wang Y."/>
            <person name="Wang Y."/>
            <person name="Lang C."/>
            <person name="Wei D."/>
            <person name="Xu P."/>
            <person name="Xie J."/>
        </authorList>
    </citation>
    <scope>NUCLEOTIDE SEQUENCE [LARGE SCALE GENOMIC DNA]</scope>
    <source>
        <strain evidence="12 13">CCTCC M 2011381</strain>
    </source>
</reference>
<feature type="binding site" evidence="10">
    <location>
        <position position="74"/>
    </location>
    <ligand>
        <name>substrate</name>
    </ligand>
</feature>
<sequence length="197" mass="21446">MEKPEEIVIASQNQNKINEIEEALAKFSVKVTSLNDYSEVGEIDENGSSFEENAEIKARAVMNLVNKPVIADDSGLVVPALNGAPGIHSARYAGDHDDDANNRKLIKELAGKNREAYFESVLVFLTPAGDKVVAEGKVDGEILTESRGDNGFGYDPFFLIPGSQKTMAEMSIHEKNAVSHRGRAIKQLVAKLSEAWS</sequence>
<dbReference type="EC" id="3.6.1.66" evidence="10"/>
<evidence type="ECO:0000256" key="1">
    <source>
        <dbReference type="ARBA" id="ARBA00008023"/>
    </source>
</evidence>
<organism evidence="12 13">
    <name type="scientific">Lentilactobacillus curieae</name>
    <dbReference type="NCBI Taxonomy" id="1138822"/>
    <lineage>
        <taxon>Bacteria</taxon>
        <taxon>Bacillati</taxon>
        <taxon>Bacillota</taxon>
        <taxon>Bacilli</taxon>
        <taxon>Lactobacillales</taxon>
        <taxon>Lactobacillaceae</taxon>
        <taxon>Lentilactobacillus</taxon>
    </lineage>
</organism>
<dbReference type="AlphaFoldDB" id="A0A1S6QKU3"/>
<dbReference type="GO" id="GO:0009117">
    <property type="term" value="P:nucleotide metabolic process"/>
    <property type="evidence" value="ECO:0007669"/>
    <property type="project" value="UniProtKB-KW"/>
</dbReference>
<dbReference type="PANTHER" id="PTHR11067:SF9">
    <property type="entry name" value="INOSINE TRIPHOSPHATE PYROPHOSPHATASE"/>
    <property type="match status" value="1"/>
</dbReference>
<dbReference type="Pfam" id="PF01725">
    <property type="entry name" value="Ham1p_like"/>
    <property type="match status" value="1"/>
</dbReference>
<evidence type="ECO:0000313" key="13">
    <source>
        <dbReference type="Proteomes" id="UP000030361"/>
    </source>
</evidence>
<comment type="function">
    <text evidence="10">Pyrophosphatase that catalyzes the hydrolysis of nucleoside triphosphates to their monophosphate derivatives, with a high preference for the non-canonical purine nucleotides XTP (xanthosine triphosphate), dITP (deoxyinosine triphosphate) and ITP. Seems to function as a house-cleaning enzyme that removes non-canonical purine nucleotides from the nucleotide pool, thus preventing their incorporation into DNA/RNA and avoiding chromosomal lesions.</text>
</comment>
<comment type="catalytic activity">
    <reaction evidence="10">
        <text>ITP + H2O = IMP + diphosphate + H(+)</text>
        <dbReference type="Rhea" id="RHEA:29399"/>
        <dbReference type="ChEBI" id="CHEBI:15377"/>
        <dbReference type="ChEBI" id="CHEBI:15378"/>
        <dbReference type="ChEBI" id="CHEBI:33019"/>
        <dbReference type="ChEBI" id="CHEBI:58053"/>
        <dbReference type="ChEBI" id="CHEBI:61402"/>
        <dbReference type="EC" id="3.6.1.66"/>
    </reaction>
</comment>
<evidence type="ECO:0000256" key="4">
    <source>
        <dbReference type="ARBA" id="ARBA00022741"/>
    </source>
</evidence>
<feature type="binding site" evidence="10">
    <location>
        <position position="175"/>
    </location>
    <ligand>
        <name>substrate</name>
    </ligand>
</feature>
<keyword evidence="5 10" id="KW-0378">Hydrolase</keyword>
<dbReference type="GO" id="GO:0035870">
    <property type="term" value="F:dITP diphosphatase activity"/>
    <property type="evidence" value="ECO:0007669"/>
    <property type="project" value="UniProtKB-UniRule"/>
</dbReference>
<feature type="binding site" evidence="10">
    <location>
        <position position="44"/>
    </location>
    <ligand>
        <name>Mg(2+)</name>
        <dbReference type="ChEBI" id="CHEBI:18420"/>
    </ligand>
</feature>
<keyword evidence="13" id="KW-1185">Reference proteome</keyword>
<proteinExistence type="inferred from homology"/>
<keyword evidence="4 10" id="KW-0547">Nucleotide-binding</keyword>
<comment type="catalytic activity">
    <reaction evidence="8 10">
        <text>dITP + H2O = dIMP + diphosphate + H(+)</text>
        <dbReference type="Rhea" id="RHEA:28342"/>
        <dbReference type="ChEBI" id="CHEBI:15377"/>
        <dbReference type="ChEBI" id="CHEBI:15378"/>
        <dbReference type="ChEBI" id="CHEBI:33019"/>
        <dbReference type="ChEBI" id="CHEBI:61194"/>
        <dbReference type="ChEBI" id="CHEBI:61382"/>
        <dbReference type="EC" id="3.6.1.66"/>
    </reaction>
</comment>
<dbReference type="NCBIfam" id="NF011397">
    <property type="entry name" value="PRK14822.1"/>
    <property type="match status" value="1"/>
</dbReference>
<dbReference type="InterPro" id="IPR029001">
    <property type="entry name" value="ITPase-like_fam"/>
</dbReference>
<evidence type="ECO:0000256" key="10">
    <source>
        <dbReference type="HAMAP-Rule" id="MF_01405"/>
    </source>
</evidence>
<evidence type="ECO:0000256" key="7">
    <source>
        <dbReference type="ARBA" id="ARBA00023080"/>
    </source>
</evidence>
<dbReference type="EMBL" id="CP018906">
    <property type="protein sequence ID" value="AQW22193.1"/>
    <property type="molecule type" value="Genomic_DNA"/>
</dbReference>
<dbReference type="GO" id="GO:0000166">
    <property type="term" value="F:nucleotide binding"/>
    <property type="evidence" value="ECO:0007669"/>
    <property type="project" value="UniProtKB-KW"/>
</dbReference>
<dbReference type="GO" id="GO:0017111">
    <property type="term" value="F:ribonucleoside triphosphate phosphatase activity"/>
    <property type="evidence" value="ECO:0007669"/>
    <property type="project" value="InterPro"/>
</dbReference>
<keyword evidence="3 10" id="KW-0479">Metal-binding</keyword>
<evidence type="ECO:0000256" key="5">
    <source>
        <dbReference type="ARBA" id="ARBA00022801"/>
    </source>
</evidence>
<dbReference type="eggNOG" id="COG0127">
    <property type="taxonomic scope" value="Bacteria"/>
</dbReference>
<dbReference type="GO" id="GO:0009146">
    <property type="term" value="P:purine nucleoside triphosphate catabolic process"/>
    <property type="evidence" value="ECO:0007669"/>
    <property type="project" value="UniProtKB-UniRule"/>
</dbReference>
<dbReference type="SUPFAM" id="SSF52972">
    <property type="entry name" value="ITPase-like"/>
    <property type="match status" value="1"/>
</dbReference>
<comment type="similarity">
    <text evidence="1 10 11">Belongs to the HAM1 NTPase family.</text>
</comment>
<comment type="cofactor">
    <cofactor evidence="10">
        <name>Mg(2+)</name>
        <dbReference type="ChEBI" id="CHEBI:18420"/>
    </cofactor>
    <text evidence="10">Binds 1 Mg(2+) ion per subunit.</text>
</comment>
<comment type="subunit">
    <text evidence="2 10">Homodimer.</text>
</comment>
<keyword evidence="7 10" id="KW-0546">Nucleotide metabolism</keyword>
<accession>A0A1S6QKU3</accession>
<dbReference type="Gene3D" id="3.90.950.10">
    <property type="match status" value="1"/>
</dbReference>
<feature type="binding site" evidence="10">
    <location>
        <begin position="180"/>
        <end position="181"/>
    </location>
    <ligand>
        <name>substrate</name>
    </ligand>
</feature>
<dbReference type="CDD" id="cd00515">
    <property type="entry name" value="HAM1"/>
    <property type="match status" value="1"/>
</dbReference>
<feature type="binding site" evidence="10">
    <location>
        <begin position="11"/>
        <end position="16"/>
    </location>
    <ligand>
        <name>substrate</name>
    </ligand>
</feature>
<dbReference type="GO" id="GO:0036222">
    <property type="term" value="F:XTP diphosphatase activity"/>
    <property type="evidence" value="ECO:0007669"/>
    <property type="project" value="UniProtKB-UniRule"/>
</dbReference>
<evidence type="ECO:0000313" key="12">
    <source>
        <dbReference type="EMBL" id="AQW22193.1"/>
    </source>
</evidence>
<evidence type="ECO:0000256" key="8">
    <source>
        <dbReference type="ARBA" id="ARBA00051875"/>
    </source>
</evidence>
<dbReference type="PANTHER" id="PTHR11067">
    <property type="entry name" value="INOSINE TRIPHOSPHATE PYROPHOSPHATASE/HAM1 PROTEIN"/>
    <property type="match status" value="1"/>
</dbReference>
<protein>
    <recommendedName>
        <fullName evidence="10">dITP/XTP pyrophosphatase</fullName>
        <ecNumber evidence="10">3.6.1.66</ecNumber>
    </recommendedName>
    <alternativeName>
        <fullName evidence="10">Non-canonical purine NTP pyrophosphatase</fullName>
    </alternativeName>
    <alternativeName>
        <fullName evidence="10">Non-standard purine NTP pyrophosphatase</fullName>
    </alternativeName>
    <alternativeName>
        <fullName evidence="10">Nucleoside-triphosphate diphosphatase</fullName>
    </alternativeName>
    <alternativeName>
        <fullName evidence="10">Nucleoside-triphosphate pyrophosphatase</fullName>
        <shortName evidence="10">NTPase</shortName>
    </alternativeName>
</protein>
<dbReference type="RefSeq" id="WP_035166973.1">
    <property type="nucleotide sequence ID" value="NZ_CP018906.1"/>
</dbReference>
<feature type="binding site" evidence="10">
    <location>
        <begin position="152"/>
        <end position="155"/>
    </location>
    <ligand>
        <name>substrate</name>
    </ligand>
</feature>
<dbReference type="GO" id="GO:0005829">
    <property type="term" value="C:cytosol"/>
    <property type="evidence" value="ECO:0007669"/>
    <property type="project" value="TreeGrafter"/>
</dbReference>
<comment type="catalytic activity">
    <reaction evidence="9 10">
        <text>XTP + H2O = XMP + diphosphate + H(+)</text>
        <dbReference type="Rhea" id="RHEA:28610"/>
        <dbReference type="ChEBI" id="CHEBI:15377"/>
        <dbReference type="ChEBI" id="CHEBI:15378"/>
        <dbReference type="ChEBI" id="CHEBI:33019"/>
        <dbReference type="ChEBI" id="CHEBI:57464"/>
        <dbReference type="ChEBI" id="CHEBI:61314"/>
        <dbReference type="EC" id="3.6.1.66"/>
    </reaction>
</comment>
<evidence type="ECO:0000256" key="3">
    <source>
        <dbReference type="ARBA" id="ARBA00022723"/>
    </source>
</evidence>
<dbReference type="GO" id="GO:0046872">
    <property type="term" value="F:metal ion binding"/>
    <property type="evidence" value="ECO:0007669"/>
    <property type="project" value="UniProtKB-KW"/>
</dbReference>
<dbReference type="KEGG" id="lcu:PL11_009775"/>
<dbReference type="InterPro" id="IPR020922">
    <property type="entry name" value="dITP/XTP_pyrophosphatase"/>
</dbReference>
<dbReference type="NCBIfam" id="TIGR00042">
    <property type="entry name" value="RdgB/HAM1 family non-canonical purine NTP pyrophosphatase"/>
    <property type="match status" value="1"/>
</dbReference>
<dbReference type="OrthoDB" id="9807456at2"/>
<gene>
    <name evidence="12" type="ORF">PL11_009775</name>
</gene>
<dbReference type="GO" id="GO:0036220">
    <property type="term" value="F:ITP diphosphatase activity"/>
    <property type="evidence" value="ECO:0007669"/>
    <property type="project" value="UniProtKB-UniRule"/>
</dbReference>
<evidence type="ECO:0000256" key="6">
    <source>
        <dbReference type="ARBA" id="ARBA00022842"/>
    </source>
</evidence>